<organism evidence="1 2">
    <name type="scientific">Acidithiobacillus caldus (strain ATCC 51756 / DSM 8584 / KU)</name>
    <dbReference type="NCBI Taxonomy" id="637389"/>
    <lineage>
        <taxon>Bacteria</taxon>
        <taxon>Pseudomonadati</taxon>
        <taxon>Pseudomonadota</taxon>
        <taxon>Acidithiobacillia</taxon>
        <taxon>Acidithiobacillales</taxon>
        <taxon>Acidithiobacillaceae</taxon>
        <taxon>Acidithiobacillus</taxon>
    </lineage>
</organism>
<dbReference type="AlphaFoldDB" id="A0A059ZS05"/>
<dbReference type="HOGENOM" id="CLU_2875399_0_0_6"/>
<gene>
    <name evidence="1" type="ORF">Acaty_c1785</name>
</gene>
<evidence type="ECO:0000313" key="2">
    <source>
        <dbReference type="Proteomes" id="UP000005522"/>
    </source>
</evidence>
<name>A0A059ZS05_ACICK</name>
<dbReference type="KEGG" id="acz:Acaty_c1785"/>
<reference evidence="1 2" key="1">
    <citation type="journal article" date="2009" name="J. Bacteriol.">
        <title>Draft genome sequence of the extremely acidophilic bacterium Acidithiobacillus caldus ATCC 51756 reveals metabolic versatility in the genus Acidithiobacillus.</title>
        <authorList>
            <person name="Valdes J."/>
            <person name="Quatrini R."/>
            <person name="Hallberg K."/>
            <person name="Dopson M."/>
            <person name="Valenzuela P.D."/>
            <person name="Holmes D.S."/>
        </authorList>
    </citation>
    <scope>NUCLEOTIDE SEQUENCE [LARGE SCALE GENOMIC DNA]</scope>
    <source>
        <strain evidence="2">ATCC 51756 / DSM 8584 / KU</strain>
    </source>
</reference>
<protein>
    <submittedName>
        <fullName evidence="1">Uncharacterized protein</fullName>
    </submittedName>
</protein>
<dbReference type="EMBL" id="CP005986">
    <property type="protein sequence ID" value="AIA55644.1"/>
    <property type="molecule type" value="Genomic_DNA"/>
</dbReference>
<evidence type="ECO:0000313" key="1">
    <source>
        <dbReference type="EMBL" id="AIA55644.1"/>
    </source>
</evidence>
<sequence>MDSGKWAKRKWNAAIAWDGAKPNFCAVREQGRGITRKEVYLLVEEAERAKMEDLISRAYEHCM</sequence>
<dbReference type="Proteomes" id="UP000005522">
    <property type="component" value="Chromosome"/>
</dbReference>
<accession>A0A059ZS05</accession>
<proteinExistence type="predicted"/>